<organism evidence="7 8">
    <name type="scientific">Amphilophus citrinellus</name>
    <name type="common">Midas cichlid</name>
    <name type="synonym">Cichlasoma citrinellum</name>
    <dbReference type="NCBI Taxonomy" id="61819"/>
    <lineage>
        <taxon>Eukaryota</taxon>
        <taxon>Metazoa</taxon>
        <taxon>Chordata</taxon>
        <taxon>Craniata</taxon>
        <taxon>Vertebrata</taxon>
        <taxon>Euteleostomi</taxon>
        <taxon>Actinopterygii</taxon>
        <taxon>Neopterygii</taxon>
        <taxon>Teleostei</taxon>
        <taxon>Neoteleostei</taxon>
        <taxon>Acanthomorphata</taxon>
        <taxon>Ovalentaria</taxon>
        <taxon>Cichlomorphae</taxon>
        <taxon>Cichliformes</taxon>
        <taxon>Cichlidae</taxon>
        <taxon>New World cichlids</taxon>
        <taxon>Cichlasomatinae</taxon>
        <taxon>Heroini</taxon>
        <taxon>Amphilophus</taxon>
    </lineage>
</organism>
<evidence type="ECO:0000259" key="6">
    <source>
        <dbReference type="PROSITE" id="PS50222"/>
    </source>
</evidence>
<dbReference type="InterPro" id="IPR002048">
    <property type="entry name" value="EF_hand_dom"/>
</dbReference>
<dbReference type="GO" id="GO:0048306">
    <property type="term" value="F:calcium-dependent protein binding"/>
    <property type="evidence" value="ECO:0007669"/>
    <property type="project" value="TreeGrafter"/>
</dbReference>
<dbReference type="SMART" id="SM00054">
    <property type="entry name" value="EFh"/>
    <property type="match status" value="1"/>
</dbReference>
<accession>A0A3Q0SC18</accession>
<dbReference type="GO" id="GO:0070062">
    <property type="term" value="C:extracellular exosome"/>
    <property type="evidence" value="ECO:0007669"/>
    <property type="project" value="TreeGrafter"/>
</dbReference>
<evidence type="ECO:0000256" key="5">
    <source>
        <dbReference type="RuleBase" id="RU361184"/>
    </source>
</evidence>
<dbReference type="GO" id="GO:0046914">
    <property type="term" value="F:transition metal ion binding"/>
    <property type="evidence" value="ECO:0007669"/>
    <property type="project" value="InterPro"/>
</dbReference>
<reference evidence="7" key="2">
    <citation type="submission" date="2025-09" db="UniProtKB">
        <authorList>
            <consortium name="Ensembl"/>
        </authorList>
    </citation>
    <scope>IDENTIFICATION</scope>
</reference>
<dbReference type="PANTHER" id="PTHR11639:SF134">
    <property type="entry name" value="PROTEIN S100-A1-RELATED"/>
    <property type="match status" value="1"/>
</dbReference>
<dbReference type="OMA" id="HNEDCEV"/>
<proteinExistence type="inferred from homology"/>
<dbReference type="SMART" id="SM01394">
    <property type="entry name" value="S_100"/>
    <property type="match status" value="1"/>
</dbReference>
<dbReference type="InterPro" id="IPR011992">
    <property type="entry name" value="EF-hand-dom_pair"/>
</dbReference>
<keyword evidence="3" id="KW-0677">Repeat</keyword>
<comment type="similarity">
    <text evidence="1 5">Belongs to the S-100 family.</text>
</comment>
<dbReference type="AlphaFoldDB" id="A0A3Q0SC18"/>
<dbReference type="Pfam" id="PF01023">
    <property type="entry name" value="S_100"/>
    <property type="match status" value="1"/>
</dbReference>
<evidence type="ECO:0000313" key="7">
    <source>
        <dbReference type="Ensembl" id="ENSACIP00000020442.1"/>
    </source>
</evidence>
<dbReference type="InterPro" id="IPR001751">
    <property type="entry name" value="S100/CaBP7/8-like_CS"/>
</dbReference>
<dbReference type="PROSITE" id="PS50222">
    <property type="entry name" value="EF_HAND_2"/>
    <property type="match status" value="1"/>
</dbReference>
<evidence type="ECO:0000256" key="4">
    <source>
        <dbReference type="ARBA" id="ARBA00022837"/>
    </source>
</evidence>
<dbReference type="PROSITE" id="PS00018">
    <property type="entry name" value="EF_HAND_1"/>
    <property type="match status" value="1"/>
</dbReference>
<dbReference type="InterPro" id="IPR034325">
    <property type="entry name" value="S-100_dom"/>
</dbReference>
<dbReference type="GeneTree" id="ENSGT01140000283125"/>
<dbReference type="GO" id="GO:0005509">
    <property type="term" value="F:calcium ion binding"/>
    <property type="evidence" value="ECO:0007669"/>
    <property type="project" value="InterPro"/>
</dbReference>
<dbReference type="CDD" id="cd00213">
    <property type="entry name" value="S-100"/>
    <property type="match status" value="1"/>
</dbReference>
<keyword evidence="4 5" id="KW-0106">Calcium</keyword>
<evidence type="ECO:0000256" key="2">
    <source>
        <dbReference type="ARBA" id="ARBA00022723"/>
    </source>
</evidence>
<dbReference type="InterPro" id="IPR018247">
    <property type="entry name" value="EF_Hand_1_Ca_BS"/>
</dbReference>
<dbReference type="SUPFAM" id="SSF47473">
    <property type="entry name" value="EF-hand"/>
    <property type="match status" value="1"/>
</dbReference>
<dbReference type="Ensembl" id="ENSACIT00000020978.1">
    <property type="protein sequence ID" value="ENSACIP00000020442.1"/>
    <property type="gene ID" value="ENSACIG00000015869.1"/>
</dbReference>
<protein>
    <recommendedName>
        <fullName evidence="5">Protein S100</fullName>
    </recommendedName>
    <alternativeName>
        <fullName evidence="5">S100 calcium-binding protein</fullName>
    </alternativeName>
</protein>
<dbReference type="GO" id="GO:0043542">
    <property type="term" value="P:endothelial cell migration"/>
    <property type="evidence" value="ECO:0007669"/>
    <property type="project" value="TreeGrafter"/>
</dbReference>
<dbReference type="GO" id="GO:0005737">
    <property type="term" value="C:cytoplasm"/>
    <property type="evidence" value="ECO:0007669"/>
    <property type="project" value="TreeGrafter"/>
</dbReference>
<evidence type="ECO:0000313" key="8">
    <source>
        <dbReference type="Proteomes" id="UP000261340"/>
    </source>
</evidence>
<dbReference type="STRING" id="61819.ENSACIP00000020442"/>
<keyword evidence="8" id="KW-1185">Reference proteome</keyword>
<dbReference type="PROSITE" id="PS00303">
    <property type="entry name" value="S100_CABP"/>
    <property type="match status" value="1"/>
</dbReference>
<sequence>MTNLQVSICLLVDTFQKYASEDGKEHTLSKSEVKKLLQQELPEMLSGAKNQKDVDELIKGLDVDGDGEVDFIEFMILVASLGCAFRGLLPKKGK</sequence>
<dbReference type="Gene3D" id="1.10.238.10">
    <property type="entry name" value="EF-hand"/>
    <property type="match status" value="1"/>
</dbReference>
<evidence type="ECO:0000256" key="1">
    <source>
        <dbReference type="ARBA" id="ARBA00007323"/>
    </source>
</evidence>
<dbReference type="InterPro" id="IPR013787">
    <property type="entry name" value="S100_Ca-bd_sub"/>
</dbReference>
<dbReference type="PANTHER" id="PTHR11639">
    <property type="entry name" value="S100 CALCIUM-BINDING PROTEIN"/>
    <property type="match status" value="1"/>
</dbReference>
<feature type="domain" description="EF-hand" evidence="6">
    <location>
        <begin position="49"/>
        <end position="84"/>
    </location>
</feature>
<name>A0A3Q0SC18_AMPCI</name>
<keyword evidence="2 5" id="KW-0479">Metal-binding</keyword>
<evidence type="ECO:0000256" key="3">
    <source>
        <dbReference type="ARBA" id="ARBA00022737"/>
    </source>
</evidence>
<dbReference type="Proteomes" id="UP000261340">
    <property type="component" value="Unplaced"/>
</dbReference>
<reference evidence="7" key="1">
    <citation type="submission" date="2025-08" db="UniProtKB">
        <authorList>
            <consortium name="Ensembl"/>
        </authorList>
    </citation>
    <scope>IDENTIFICATION</scope>
</reference>